<evidence type="ECO:0000256" key="1">
    <source>
        <dbReference type="SAM" id="MobiDB-lite"/>
    </source>
</evidence>
<dbReference type="InterPro" id="IPR027417">
    <property type="entry name" value="P-loop_NTPase"/>
</dbReference>
<evidence type="ECO:0000259" key="2">
    <source>
        <dbReference type="Pfam" id="PF00735"/>
    </source>
</evidence>
<dbReference type="EMBL" id="BJCF01000048">
    <property type="protein sequence ID" value="GCL43677.1"/>
    <property type="molecule type" value="Genomic_DNA"/>
</dbReference>
<dbReference type="Gene3D" id="3.40.50.300">
    <property type="entry name" value="P-loop containing nucleotide triphosphate hydrolases"/>
    <property type="match status" value="1"/>
</dbReference>
<organism evidence="3 4">
    <name type="scientific">Dolichospermum planctonicum</name>
    <dbReference type="NCBI Taxonomy" id="136072"/>
    <lineage>
        <taxon>Bacteria</taxon>
        <taxon>Bacillati</taxon>
        <taxon>Cyanobacteriota</taxon>
        <taxon>Cyanophyceae</taxon>
        <taxon>Nostocales</taxon>
        <taxon>Aphanizomenonaceae</taxon>
        <taxon>Dolichospermum</taxon>
    </lineage>
</organism>
<evidence type="ECO:0000313" key="3">
    <source>
        <dbReference type="EMBL" id="GCL43677.1"/>
    </source>
</evidence>
<dbReference type="GO" id="GO:0005525">
    <property type="term" value="F:GTP binding"/>
    <property type="evidence" value="ECO:0007669"/>
    <property type="project" value="InterPro"/>
</dbReference>
<reference evidence="4" key="1">
    <citation type="submission" date="2019-02" db="EMBL/GenBank/DDBJ databases">
        <title>Draft genome sequence of Dolichospermum planctonicum NIES-80.</title>
        <authorList>
            <person name="Yamaguchi H."/>
            <person name="Suzuki S."/>
            <person name="Kawachi M."/>
        </authorList>
    </citation>
    <scope>NUCLEOTIDE SEQUENCE [LARGE SCALE GENOMIC DNA]</scope>
    <source>
        <strain evidence="4">NIES-80</strain>
    </source>
</reference>
<protein>
    <submittedName>
        <fullName evidence="3">GTP-binding protein</fullName>
    </submittedName>
</protein>
<name>A0A480AFA5_9CYAN</name>
<gene>
    <name evidence="3" type="ORF">NIES80_33950</name>
</gene>
<dbReference type="RefSeq" id="WP_137909131.1">
    <property type="nucleotide sequence ID" value="NZ_BJCF01000048.1"/>
</dbReference>
<dbReference type="Pfam" id="PF00735">
    <property type="entry name" value="Septin"/>
    <property type="match status" value="1"/>
</dbReference>
<accession>A0A480AFA5</accession>
<feature type="compositionally biased region" description="Basic and acidic residues" evidence="1">
    <location>
        <begin position="181"/>
        <end position="193"/>
    </location>
</feature>
<dbReference type="Proteomes" id="UP000299367">
    <property type="component" value="Unassembled WGS sequence"/>
</dbReference>
<sequence>MIIINNSDSTTKELKPTILICGYTGSGKTSLIQSIFGTQTVPDNQIGHDSPMTREFIKYLNEFIDIWDSKGLEVADNEKDFVDRTRKLITDIQKKNNPENQIHVVWYTIQGSGARVTSTDLELIQSIFKNVIVVITKTDITQSKQLTPMIQKLQDNGIKRENILPVFVYQKDEDSEDSENDENKEKEKREKSKQSLLKLLNRTLTLMPSAYKDAFESAQMLDLDNKIKKAQSIIHGCATAASIASADPIPVKDSVIITTIQIGMIGSLATVYGLPKEVANTAVAAFVAQAAGTAAVTSLLKLFPGGGNIIQAGVAFTLTEAVGQAVSAYMIECCKALIGEGSPPKFILKDFNIFFQNLGNTEK</sequence>
<evidence type="ECO:0000313" key="4">
    <source>
        <dbReference type="Proteomes" id="UP000299367"/>
    </source>
</evidence>
<dbReference type="OrthoDB" id="9255830at2"/>
<dbReference type="InterPro" id="IPR030379">
    <property type="entry name" value="G_SEPTIN_dom"/>
</dbReference>
<feature type="domain" description="Septin-type G" evidence="2">
    <location>
        <begin position="92"/>
        <end position="184"/>
    </location>
</feature>
<dbReference type="SUPFAM" id="SSF52540">
    <property type="entry name" value="P-loop containing nucleoside triphosphate hydrolases"/>
    <property type="match status" value="1"/>
</dbReference>
<feature type="region of interest" description="Disordered" evidence="1">
    <location>
        <begin position="171"/>
        <end position="193"/>
    </location>
</feature>
<proteinExistence type="predicted"/>
<comment type="caution">
    <text evidence="3">The sequence shown here is derived from an EMBL/GenBank/DDBJ whole genome shotgun (WGS) entry which is preliminary data.</text>
</comment>
<dbReference type="AlphaFoldDB" id="A0A480AFA5"/>